<organism evidence="1 2">
    <name type="scientific">Rubidibacter lacunae KORDI 51-2</name>
    <dbReference type="NCBI Taxonomy" id="582515"/>
    <lineage>
        <taxon>Bacteria</taxon>
        <taxon>Bacillati</taxon>
        <taxon>Cyanobacteriota</taxon>
        <taxon>Cyanophyceae</taxon>
        <taxon>Oscillatoriophycideae</taxon>
        <taxon>Chroococcales</taxon>
        <taxon>Aphanothecaceae</taxon>
        <taxon>Rubidibacter</taxon>
    </lineage>
</organism>
<accession>U5DEV4</accession>
<dbReference type="CDD" id="cd01427">
    <property type="entry name" value="HAD_like"/>
    <property type="match status" value="1"/>
</dbReference>
<reference evidence="1 2" key="1">
    <citation type="submission" date="2013-05" db="EMBL/GenBank/DDBJ databases">
        <title>Draft genome sequence of Rubidibacter lacunae KORDI 51-2.</title>
        <authorList>
            <person name="Choi D.H."/>
            <person name="Noh J.H."/>
            <person name="Kwon K.-K."/>
            <person name="Lee J.-H."/>
            <person name="Ryu J.-Y."/>
        </authorList>
    </citation>
    <scope>NUCLEOTIDE SEQUENCE [LARGE SCALE GENOMIC DNA]</scope>
    <source>
        <strain evidence="1 2">KORDI 51-2</strain>
    </source>
</reference>
<proteinExistence type="predicted"/>
<dbReference type="InterPro" id="IPR036412">
    <property type="entry name" value="HAD-like_sf"/>
</dbReference>
<dbReference type="InterPro" id="IPR023214">
    <property type="entry name" value="HAD_sf"/>
</dbReference>
<dbReference type="PATRIC" id="fig|582515.4.peg.3828"/>
<dbReference type="PANTHER" id="PTHR43434:SF1">
    <property type="entry name" value="PHOSPHOGLYCOLATE PHOSPHATASE"/>
    <property type="match status" value="1"/>
</dbReference>
<dbReference type="InParanoid" id="U5DEV4"/>
<evidence type="ECO:0000313" key="2">
    <source>
        <dbReference type="Proteomes" id="UP000016960"/>
    </source>
</evidence>
<dbReference type="EC" id="3.1.3.18" evidence="1"/>
<keyword evidence="2" id="KW-1185">Reference proteome</keyword>
<protein>
    <submittedName>
        <fullName evidence="1">Putative phosphatase</fullName>
        <ecNumber evidence="1">3.1.3.18</ecNumber>
    </submittedName>
</protein>
<name>U5DEV4_9CHRO</name>
<dbReference type="SUPFAM" id="SSF56784">
    <property type="entry name" value="HAD-like"/>
    <property type="match status" value="1"/>
</dbReference>
<dbReference type="InterPro" id="IPR041492">
    <property type="entry name" value="HAD_2"/>
</dbReference>
<dbReference type="Pfam" id="PF13419">
    <property type="entry name" value="HAD_2"/>
    <property type="match status" value="1"/>
</dbReference>
<dbReference type="GO" id="GO:0005829">
    <property type="term" value="C:cytosol"/>
    <property type="evidence" value="ECO:0007669"/>
    <property type="project" value="TreeGrafter"/>
</dbReference>
<dbReference type="Gene3D" id="3.40.50.1000">
    <property type="entry name" value="HAD superfamily/HAD-like"/>
    <property type="match status" value="1"/>
</dbReference>
<comment type="caution">
    <text evidence="1">The sequence shown here is derived from an EMBL/GenBank/DDBJ whole genome shotgun (WGS) entry which is preliminary data.</text>
</comment>
<dbReference type="GO" id="GO:0008967">
    <property type="term" value="F:phosphoglycolate phosphatase activity"/>
    <property type="evidence" value="ECO:0007669"/>
    <property type="project" value="UniProtKB-EC"/>
</dbReference>
<dbReference type="SFLD" id="SFLDS00003">
    <property type="entry name" value="Haloacid_Dehalogenase"/>
    <property type="match status" value="1"/>
</dbReference>
<gene>
    <name evidence="1" type="ORF">KR51_00034090</name>
</gene>
<sequence>MDRFALPAAGFTVFCDFDGPIVDVSERYYRTYRLCLEGTCAKAVERGEPLSAQPLVKTDFWELKCDRVPDTEIARRSGLGAENIPHFIRCIQGTVNQPHLLGLDRLQHGVDRALMLLRASGVRVVIVTLRCRDQVTRILDECGLLCLLEGVYGTDDCTIAYRNTVEQKRRLFELALADSTTFVEYAIGDTEADILAARALGIPTIALTCGIRSHAYLKRYQPEYLQTDLASTTEFLLGQLAQTL</sequence>
<dbReference type="PANTHER" id="PTHR43434">
    <property type="entry name" value="PHOSPHOGLYCOLATE PHOSPHATASE"/>
    <property type="match status" value="1"/>
</dbReference>
<dbReference type="EMBL" id="ASSJ01000081">
    <property type="protein sequence ID" value="ERN40121.1"/>
    <property type="molecule type" value="Genomic_DNA"/>
</dbReference>
<dbReference type="InterPro" id="IPR050155">
    <property type="entry name" value="HAD-like_hydrolase_sf"/>
</dbReference>
<evidence type="ECO:0000313" key="1">
    <source>
        <dbReference type="EMBL" id="ERN40121.1"/>
    </source>
</evidence>
<dbReference type="GO" id="GO:0006281">
    <property type="term" value="P:DNA repair"/>
    <property type="evidence" value="ECO:0007669"/>
    <property type="project" value="TreeGrafter"/>
</dbReference>
<dbReference type="STRING" id="582515.KR51_00034090"/>
<keyword evidence="1" id="KW-0378">Hydrolase</keyword>
<dbReference type="AlphaFoldDB" id="U5DEV4"/>
<dbReference type="Proteomes" id="UP000016960">
    <property type="component" value="Unassembled WGS sequence"/>
</dbReference>
<dbReference type="RefSeq" id="WP_022609017.1">
    <property type="nucleotide sequence ID" value="NZ_ASSJ01000081.1"/>
</dbReference>
<dbReference type="SFLD" id="SFLDG01129">
    <property type="entry name" value="C1.5:_HAD__Beta-PGM__Phosphata"/>
    <property type="match status" value="1"/>
</dbReference>
<dbReference type="eggNOG" id="COG0546">
    <property type="taxonomic scope" value="Bacteria"/>
</dbReference>